<gene>
    <name evidence="13" type="ORF">ASTO00021_LOCUS17209</name>
</gene>
<dbReference type="InterPro" id="IPR032632">
    <property type="entry name" value="Peptidase_M16_M"/>
</dbReference>
<feature type="domain" description="Peptidase M16 N-terminal" evidence="9">
    <location>
        <begin position="59"/>
        <end position="195"/>
    </location>
</feature>
<dbReference type="GO" id="GO:0043171">
    <property type="term" value="P:peptide catabolic process"/>
    <property type="evidence" value="ECO:0007669"/>
    <property type="project" value="TreeGrafter"/>
</dbReference>
<feature type="domain" description="Coenzyme PQQ synthesis protein F-like C-terminal lobe" evidence="12">
    <location>
        <begin position="859"/>
        <end position="950"/>
    </location>
</feature>
<dbReference type="Pfam" id="PF22456">
    <property type="entry name" value="PqqF-like_C_4"/>
    <property type="match status" value="1"/>
</dbReference>
<sequence>MKKALKRASQRKTGTGGESKLEKLTKEAISFPGDIRGVEKSALDKREYRTFKLENEIEVLLISDSRTEASGAALSVNVGSFSDPEECPGLAHFLEHMLFMGTEKYPDENGYSKYLSENGGYSNAYTADEETNYQFQVMSGKLEHALDMFAQFFIGPLFNQSSTDRELQAVDNECTGNLQSDGWRNIHVKKALANPQHPFHKFNIGNVETLRDTPSKNGVNVRKYLLEFYDRYYSANLMKLVILGRESLDTLEGWAMEKFSPIGNKSIESPYAHPNPTGPAFTTDNLGIRVDIVPVKELRQLSINWLIDPVTYKNKNVDAAHYLGALIGDEGVGSVLTYLKEMGWANSLYAGSADNAFDFATFNVTIGCTEDGIKNHVEDITKVVYAYVGLVRENWDKIKWFYEQESQLGVINFRFKGEEQPFRYVTHLASSMHNGYPIQKILTQNLHQGFPYDAISTLVENFTPERSLISIIHKSVEEYADKTERWFGTKYTVNPLGDAFVTECLNVKVTDYAGKLSLPPRNEFIPETFAIKSFVRPTVSKVPESSGQLLKNVTSSTQVLSLKSLTHVGNPNKRSVALATTQRDITQVWDEDTWRPPVLLEVTSVSNLWFKQDVAFKRPIAIIRLTLKTKILNESPRTALLSTLYKSIINDTLNEQVYPAMMAGLAYGAGFDDNGIYLSFQGYNDKLEAFMKFVSDNIKTPARFEQSQFDRFKEALLKGMQNYTKADPYRLCYSNANYALENKGWTVDEKLEALAGINFEDVRAFGPKMFQNLSMEMSVYGNATPEDAKRYMKTAKSSFAADQPISESLQDQTVKLKDRCQYYLIRPTLDMENPNSAIVVVFQMGKYDRAESTLCSVFSSMCHESFFNILRTNEQLGYVVSSQKGVNNGVIYQAFIVQSNSKDPLYLDRRVESFLEEFEKVIMGLSEEDFDRGVQSYINDVLSASKNLFKEEGGWASEIQSEIYDFSSKIHLANTVAQLTVEDLRTMFKKYFPKDAPHRKKFVSGIVADVHAKALFGENYTIPEKVDNQHIAFGEDLLKKIVEANPDEAKEGGEIIYIQNSKEFRDASELYPSFVQMMEAGI</sequence>
<evidence type="ECO:0000259" key="12">
    <source>
        <dbReference type="Pfam" id="PF22456"/>
    </source>
</evidence>
<dbReference type="InterPro" id="IPR001431">
    <property type="entry name" value="Pept_M16_Zn_BS"/>
</dbReference>
<dbReference type="Pfam" id="PF00675">
    <property type="entry name" value="Peptidase_M16"/>
    <property type="match status" value="1"/>
</dbReference>
<dbReference type="FunFam" id="3.30.830.10:FF:000004">
    <property type="entry name" value="Putative insulin-degrading enzyme"/>
    <property type="match status" value="1"/>
</dbReference>
<dbReference type="InterPro" id="IPR054734">
    <property type="entry name" value="PqqF-like_C_4"/>
</dbReference>
<dbReference type="SUPFAM" id="SSF63411">
    <property type="entry name" value="LuxS/MPP-like metallohydrolase"/>
    <property type="match status" value="4"/>
</dbReference>
<keyword evidence="6" id="KW-0482">Metalloprotease</keyword>
<evidence type="ECO:0000256" key="2">
    <source>
        <dbReference type="ARBA" id="ARBA00022670"/>
    </source>
</evidence>
<keyword evidence="4" id="KW-0378">Hydrolase</keyword>
<dbReference type="FunFam" id="3.30.830.10:FF:000005">
    <property type="entry name" value="nardilysin isoform X1"/>
    <property type="match status" value="1"/>
</dbReference>
<proteinExistence type="inferred from homology"/>
<reference evidence="13" key="1">
    <citation type="submission" date="2021-01" db="EMBL/GenBank/DDBJ databases">
        <authorList>
            <person name="Corre E."/>
            <person name="Pelletier E."/>
            <person name="Niang G."/>
            <person name="Scheremetjew M."/>
            <person name="Finn R."/>
            <person name="Kale V."/>
            <person name="Holt S."/>
            <person name="Cochrane G."/>
            <person name="Meng A."/>
            <person name="Brown T."/>
            <person name="Cohen L."/>
        </authorList>
    </citation>
    <scope>NUCLEOTIDE SEQUENCE</scope>
    <source>
        <strain evidence="13">GSBS06</strain>
    </source>
</reference>
<feature type="domain" description="Peptidase M16 middle/third" evidence="11">
    <location>
        <begin position="591"/>
        <end position="753"/>
    </location>
</feature>
<dbReference type="Pfam" id="PF05193">
    <property type="entry name" value="Peptidase_M16_C"/>
    <property type="match status" value="1"/>
</dbReference>
<dbReference type="InterPro" id="IPR050626">
    <property type="entry name" value="Peptidase_M16"/>
</dbReference>
<evidence type="ECO:0000256" key="5">
    <source>
        <dbReference type="ARBA" id="ARBA00022833"/>
    </source>
</evidence>
<evidence type="ECO:0000256" key="4">
    <source>
        <dbReference type="ARBA" id="ARBA00022801"/>
    </source>
</evidence>
<dbReference type="PROSITE" id="PS00143">
    <property type="entry name" value="INSULINASE"/>
    <property type="match status" value="1"/>
</dbReference>
<organism evidence="13">
    <name type="scientific">Aplanochytrium stocchinoi</name>
    <dbReference type="NCBI Taxonomy" id="215587"/>
    <lineage>
        <taxon>Eukaryota</taxon>
        <taxon>Sar</taxon>
        <taxon>Stramenopiles</taxon>
        <taxon>Bigyra</taxon>
        <taxon>Labyrinthulomycetes</taxon>
        <taxon>Thraustochytrida</taxon>
        <taxon>Thraustochytriidae</taxon>
        <taxon>Aplanochytrium</taxon>
    </lineage>
</organism>
<dbReference type="GO" id="GO:0005829">
    <property type="term" value="C:cytosol"/>
    <property type="evidence" value="ECO:0007669"/>
    <property type="project" value="TreeGrafter"/>
</dbReference>
<evidence type="ECO:0000256" key="1">
    <source>
        <dbReference type="ARBA" id="ARBA00007261"/>
    </source>
</evidence>
<dbReference type="PANTHER" id="PTHR43690:SF18">
    <property type="entry name" value="INSULIN-DEGRADING ENZYME-RELATED"/>
    <property type="match status" value="1"/>
</dbReference>
<evidence type="ECO:0000256" key="8">
    <source>
        <dbReference type="SAM" id="MobiDB-lite"/>
    </source>
</evidence>
<keyword evidence="5" id="KW-0862">Zinc</keyword>
<feature type="domain" description="Peptidase M16 middle/third" evidence="11">
    <location>
        <begin position="413"/>
        <end position="543"/>
    </location>
</feature>
<feature type="compositionally biased region" description="Basic residues" evidence="8">
    <location>
        <begin position="1"/>
        <end position="10"/>
    </location>
</feature>
<feature type="domain" description="Peptidase M16 C-terminal" evidence="10">
    <location>
        <begin position="222"/>
        <end position="394"/>
    </location>
</feature>
<evidence type="ECO:0000256" key="7">
    <source>
        <dbReference type="RuleBase" id="RU004447"/>
    </source>
</evidence>
<evidence type="ECO:0008006" key="14">
    <source>
        <dbReference type="Google" id="ProtNLM"/>
    </source>
</evidence>
<evidence type="ECO:0000259" key="11">
    <source>
        <dbReference type="Pfam" id="PF16187"/>
    </source>
</evidence>
<dbReference type="GO" id="GO:0004222">
    <property type="term" value="F:metalloendopeptidase activity"/>
    <property type="evidence" value="ECO:0007669"/>
    <property type="project" value="InterPro"/>
</dbReference>
<dbReference type="Pfam" id="PF16187">
    <property type="entry name" value="Peptidase_M16_M"/>
    <property type="match status" value="2"/>
</dbReference>
<evidence type="ECO:0000256" key="3">
    <source>
        <dbReference type="ARBA" id="ARBA00022723"/>
    </source>
</evidence>
<feature type="region of interest" description="Disordered" evidence="8">
    <location>
        <begin position="1"/>
        <end position="23"/>
    </location>
</feature>
<dbReference type="GO" id="GO:0046872">
    <property type="term" value="F:metal ion binding"/>
    <property type="evidence" value="ECO:0007669"/>
    <property type="project" value="UniProtKB-KW"/>
</dbReference>
<dbReference type="Gene3D" id="3.30.830.10">
    <property type="entry name" value="Metalloenzyme, LuxS/M16 peptidase-like"/>
    <property type="match status" value="4"/>
</dbReference>
<evidence type="ECO:0000259" key="9">
    <source>
        <dbReference type="Pfam" id="PF00675"/>
    </source>
</evidence>
<dbReference type="EMBL" id="HBIN01022399">
    <property type="protein sequence ID" value="CAE0447232.1"/>
    <property type="molecule type" value="Transcribed_RNA"/>
</dbReference>
<dbReference type="InterPro" id="IPR007863">
    <property type="entry name" value="Peptidase_M16_C"/>
</dbReference>
<comment type="similarity">
    <text evidence="1 7">Belongs to the peptidase M16 family.</text>
</comment>
<dbReference type="InterPro" id="IPR011765">
    <property type="entry name" value="Pept_M16_N"/>
</dbReference>
<keyword evidence="2" id="KW-0645">Protease</keyword>
<dbReference type="GO" id="GO:0005739">
    <property type="term" value="C:mitochondrion"/>
    <property type="evidence" value="ECO:0007669"/>
    <property type="project" value="TreeGrafter"/>
</dbReference>
<dbReference type="PANTHER" id="PTHR43690">
    <property type="entry name" value="NARDILYSIN"/>
    <property type="match status" value="1"/>
</dbReference>
<dbReference type="AlphaFoldDB" id="A0A7S3V286"/>
<dbReference type="InterPro" id="IPR011249">
    <property type="entry name" value="Metalloenz_LuxS/M16"/>
</dbReference>
<accession>A0A7S3V286</accession>
<keyword evidence="3" id="KW-0479">Metal-binding</keyword>
<evidence type="ECO:0000313" key="13">
    <source>
        <dbReference type="EMBL" id="CAE0447232.1"/>
    </source>
</evidence>
<evidence type="ECO:0000256" key="6">
    <source>
        <dbReference type="ARBA" id="ARBA00023049"/>
    </source>
</evidence>
<evidence type="ECO:0000259" key="10">
    <source>
        <dbReference type="Pfam" id="PF05193"/>
    </source>
</evidence>
<dbReference type="GO" id="GO:0051603">
    <property type="term" value="P:proteolysis involved in protein catabolic process"/>
    <property type="evidence" value="ECO:0007669"/>
    <property type="project" value="TreeGrafter"/>
</dbReference>
<name>A0A7S3V286_9STRA</name>
<protein>
    <recommendedName>
        <fullName evidence="14">Insulysin</fullName>
    </recommendedName>
</protein>